<dbReference type="InterPro" id="IPR033948">
    <property type="entry name" value="ETF_beta_N"/>
</dbReference>
<gene>
    <name evidence="2" type="ORF">S01H1_01048</name>
</gene>
<dbReference type="SUPFAM" id="SSF52402">
    <property type="entry name" value="Adenine nucleotide alpha hydrolases-like"/>
    <property type="match status" value="1"/>
</dbReference>
<feature type="domain" description="Electron transfer flavoprotein alpha/beta-subunit N-terminal" evidence="1">
    <location>
        <begin position="25"/>
        <end position="216"/>
    </location>
</feature>
<protein>
    <recommendedName>
        <fullName evidence="1">Electron transfer flavoprotein alpha/beta-subunit N-terminal domain-containing protein</fullName>
    </recommendedName>
</protein>
<dbReference type="Gene3D" id="3.40.50.620">
    <property type="entry name" value="HUPs"/>
    <property type="match status" value="1"/>
</dbReference>
<dbReference type="PANTHER" id="PTHR21294:SF17">
    <property type="entry name" value="PROTEIN FIXA"/>
    <property type="match status" value="1"/>
</dbReference>
<feature type="non-terminal residue" evidence="2">
    <location>
        <position position="263"/>
    </location>
</feature>
<organism evidence="2">
    <name type="scientific">marine sediment metagenome</name>
    <dbReference type="NCBI Taxonomy" id="412755"/>
    <lineage>
        <taxon>unclassified sequences</taxon>
        <taxon>metagenomes</taxon>
        <taxon>ecological metagenomes</taxon>
    </lineage>
</organism>
<proteinExistence type="predicted"/>
<dbReference type="GO" id="GO:0009055">
    <property type="term" value="F:electron transfer activity"/>
    <property type="evidence" value="ECO:0007669"/>
    <property type="project" value="InterPro"/>
</dbReference>
<name>X0S7V8_9ZZZZ</name>
<dbReference type="SMART" id="SM00893">
    <property type="entry name" value="ETF"/>
    <property type="match status" value="1"/>
</dbReference>
<evidence type="ECO:0000259" key="1">
    <source>
        <dbReference type="SMART" id="SM00893"/>
    </source>
</evidence>
<dbReference type="PANTHER" id="PTHR21294">
    <property type="entry name" value="ELECTRON TRANSFER FLAVOPROTEIN BETA-SUBUNIT"/>
    <property type="match status" value="1"/>
</dbReference>
<dbReference type="InterPro" id="IPR014729">
    <property type="entry name" value="Rossmann-like_a/b/a_fold"/>
</dbReference>
<dbReference type="InterPro" id="IPR012255">
    <property type="entry name" value="ETF_b"/>
</dbReference>
<dbReference type="Pfam" id="PF01012">
    <property type="entry name" value="ETF"/>
    <property type="match status" value="1"/>
</dbReference>
<dbReference type="InterPro" id="IPR014730">
    <property type="entry name" value="ETF_a/b_N"/>
</dbReference>
<accession>X0S7V8</accession>
<dbReference type="EMBL" id="BARS01000422">
    <property type="protein sequence ID" value="GAF77089.1"/>
    <property type="molecule type" value="Genomic_DNA"/>
</dbReference>
<dbReference type="AlphaFoldDB" id="X0S7V8"/>
<dbReference type="PIRSF" id="PIRSF000090">
    <property type="entry name" value="Beta-ETF"/>
    <property type="match status" value="1"/>
</dbReference>
<dbReference type="CDD" id="cd01714">
    <property type="entry name" value="ETF_beta"/>
    <property type="match status" value="1"/>
</dbReference>
<evidence type="ECO:0000313" key="2">
    <source>
        <dbReference type="EMBL" id="GAF77089.1"/>
    </source>
</evidence>
<reference evidence="2" key="1">
    <citation type="journal article" date="2014" name="Front. Microbiol.">
        <title>High frequency of phylogenetically diverse reductive dehalogenase-homologous genes in deep subseafloor sedimentary metagenomes.</title>
        <authorList>
            <person name="Kawai M."/>
            <person name="Futagami T."/>
            <person name="Toyoda A."/>
            <person name="Takaki Y."/>
            <person name="Nishi S."/>
            <person name="Hori S."/>
            <person name="Arai W."/>
            <person name="Tsubouchi T."/>
            <person name="Morono Y."/>
            <person name="Uchiyama I."/>
            <person name="Ito T."/>
            <person name="Fujiyama A."/>
            <person name="Inagaki F."/>
            <person name="Takami H."/>
        </authorList>
    </citation>
    <scope>NUCLEOTIDE SEQUENCE</scope>
    <source>
        <strain evidence="2">Expedition CK06-06</strain>
    </source>
</reference>
<sequence length="263" mass="28611">MEIIVCIKQVPDPEHFSKIALDPVTKTISREGIPAVINPVDRNALEEGIGIRERFSGKVAVLTMGPKQARRALEEALAMGADEAILLCDRSFAEADTLATAYVLACEIRNRDNFDLVLCGNETADSGTGQVGPQLAQFLGIACVSNVKGITFEQGMGLVVKQALERGYMRVRARLPALITVTMEINKPRLVTAFGIMEAAEREITERCCKDVGVDPNCIGRAGSPTEVLEPIELPRQRRGEIMTGPPEEAVRRALEKIRELGG</sequence>
<comment type="caution">
    <text evidence="2">The sequence shown here is derived from an EMBL/GenBank/DDBJ whole genome shotgun (WGS) entry which is preliminary data.</text>
</comment>